<protein>
    <submittedName>
        <fullName evidence="2">Uncharacterized protein</fullName>
    </submittedName>
</protein>
<evidence type="ECO:0000256" key="1">
    <source>
        <dbReference type="SAM" id="Phobius"/>
    </source>
</evidence>
<comment type="caution">
    <text evidence="2">The sequence shown here is derived from an EMBL/GenBank/DDBJ whole genome shotgun (WGS) entry which is preliminary data.</text>
</comment>
<gene>
    <name evidence="2" type="ORF">KXQ929_LOCUS46872</name>
</gene>
<keyword evidence="1" id="KW-0472">Membrane</keyword>
<name>A0A820JDN9_9BILA</name>
<organism evidence="2 3">
    <name type="scientific">Adineta steineri</name>
    <dbReference type="NCBI Taxonomy" id="433720"/>
    <lineage>
        <taxon>Eukaryota</taxon>
        <taxon>Metazoa</taxon>
        <taxon>Spiralia</taxon>
        <taxon>Gnathifera</taxon>
        <taxon>Rotifera</taxon>
        <taxon>Eurotatoria</taxon>
        <taxon>Bdelloidea</taxon>
        <taxon>Adinetida</taxon>
        <taxon>Adinetidae</taxon>
        <taxon>Adineta</taxon>
    </lineage>
</organism>
<accession>A0A820JDN9</accession>
<dbReference type="EMBL" id="CAJOBB010016202">
    <property type="protein sequence ID" value="CAF4325562.1"/>
    <property type="molecule type" value="Genomic_DNA"/>
</dbReference>
<dbReference type="Proteomes" id="UP000663868">
    <property type="component" value="Unassembled WGS sequence"/>
</dbReference>
<dbReference type="AlphaFoldDB" id="A0A820JDN9"/>
<evidence type="ECO:0000313" key="2">
    <source>
        <dbReference type="EMBL" id="CAF4325562.1"/>
    </source>
</evidence>
<keyword evidence="1" id="KW-0812">Transmembrane</keyword>
<sequence length="141" mass="16439">MLINGFKLSCLPVNAILVSTLECFYNQTCLNQLISFFPTNEKFLAMNFSEQSRFAINSTVQIIVNELMIEEWITNISYDKYFQQCAPNLCTYTINEKYSFTFILRKIISLLGGFTLMLGFFIQLIVKFIRRLPRTEPITCK</sequence>
<keyword evidence="1" id="KW-1133">Transmembrane helix</keyword>
<proteinExistence type="predicted"/>
<reference evidence="2" key="1">
    <citation type="submission" date="2021-02" db="EMBL/GenBank/DDBJ databases">
        <authorList>
            <person name="Nowell W R."/>
        </authorList>
    </citation>
    <scope>NUCLEOTIDE SEQUENCE</scope>
</reference>
<evidence type="ECO:0000313" key="3">
    <source>
        <dbReference type="Proteomes" id="UP000663868"/>
    </source>
</evidence>
<feature type="transmembrane region" description="Helical" evidence="1">
    <location>
        <begin position="107"/>
        <end position="126"/>
    </location>
</feature>